<evidence type="ECO:0000256" key="1">
    <source>
        <dbReference type="ARBA" id="ARBA00023015"/>
    </source>
</evidence>
<keyword evidence="1" id="KW-0805">Transcription regulation</keyword>
<dbReference type="InterPro" id="IPR000835">
    <property type="entry name" value="HTH_MarR-typ"/>
</dbReference>
<comment type="caution">
    <text evidence="5">The sequence shown here is derived from an EMBL/GenBank/DDBJ whole genome shotgun (WGS) entry which is preliminary data.</text>
</comment>
<name>A0A4Q5AAI4_9BIFI</name>
<dbReference type="PROSITE" id="PS01117">
    <property type="entry name" value="HTH_MARR_1"/>
    <property type="match status" value="1"/>
</dbReference>
<protein>
    <submittedName>
        <fullName evidence="5">MarR family transcriptional regulator</fullName>
    </submittedName>
</protein>
<dbReference type="SMART" id="SM00347">
    <property type="entry name" value="HTH_MARR"/>
    <property type="match status" value="1"/>
</dbReference>
<dbReference type="Gene3D" id="1.10.10.10">
    <property type="entry name" value="Winged helix-like DNA-binding domain superfamily/Winged helix DNA-binding domain"/>
    <property type="match status" value="1"/>
</dbReference>
<evidence type="ECO:0000313" key="5">
    <source>
        <dbReference type="EMBL" id="RYQ20604.1"/>
    </source>
</evidence>
<organism evidence="5 6">
    <name type="scientific">Bifidobacterium pseudolongum subsp. pseudolongum</name>
    <dbReference type="NCBI Taxonomy" id="31954"/>
    <lineage>
        <taxon>Bacteria</taxon>
        <taxon>Bacillati</taxon>
        <taxon>Actinomycetota</taxon>
        <taxon>Actinomycetes</taxon>
        <taxon>Bifidobacteriales</taxon>
        <taxon>Bifidobacteriaceae</taxon>
        <taxon>Bifidobacterium</taxon>
    </lineage>
</organism>
<keyword evidence="2" id="KW-0238">DNA-binding</keyword>
<dbReference type="PANTHER" id="PTHR33164">
    <property type="entry name" value="TRANSCRIPTIONAL REGULATOR, MARR FAMILY"/>
    <property type="match status" value="1"/>
</dbReference>
<dbReference type="GO" id="GO:0003700">
    <property type="term" value="F:DNA-binding transcription factor activity"/>
    <property type="evidence" value="ECO:0007669"/>
    <property type="project" value="InterPro"/>
</dbReference>
<proteinExistence type="predicted"/>
<accession>A0A4Q5AAI4</accession>
<dbReference type="InterPro" id="IPR036390">
    <property type="entry name" value="WH_DNA-bd_sf"/>
</dbReference>
<dbReference type="AlphaFoldDB" id="A0A4Q5AAI4"/>
<evidence type="ECO:0000256" key="3">
    <source>
        <dbReference type="ARBA" id="ARBA00023163"/>
    </source>
</evidence>
<gene>
    <name evidence="5" type="ORF">PG2054B_1058</name>
</gene>
<evidence type="ECO:0000313" key="6">
    <source>
        <dbReference type="Proteomes" id="UP000294221"/>
    </source>
</evidence>
<dbReference type="GO" id="GO:0006950">
    <property type="term" value="P:response to stress"/>
    <property type="evidence" value="ECO:0007669"/>
    <property type="project" value="TreeGrafter"/>
</dbReference>
<reference evidence="5 6" key="1">
    <citation type="submission" date="2018-12" db="EMBL/GenBank/DDBJ databases">
        <title>Unveiling genomic diversity among members of the Bifidobacterium pseudolongum species, a widely distributed gut commensal of the animal kingdom.</title>
        <authorList>
            <person name="Lugli G.A."/>
            <person name="Duranti S."/>
            <person name="Albert K."/>
            <person name="Mancabelli L."/>
            <person name="Napoli S."/>
            <person name="Viappiani A."/>
            <person name="Anzalone R."/>
            <person name="Longhi G."/>
            <person name="Milani C."/>
            <person name="Turroni F."/>
            <person name="Alessandri G."/>
            <person name="Sela D.A."/>
            <person name="Van Sinderen D."/>
            <person name="Ventura M."/>
        </authorList>
    </citation>
    <scope>NUCLEOTIDE SEQUENCE [LARGE SCALE GENOMIC DNA]</scope>
    <source>
        <strain evidence="5 6">2054B</strain>
    </source>
</reference>
<evidence type="ECO:0000259" key="4">
    <source>
        <dbReference type="PROSITE" id="PS50995"/>
    </source>
</evidence>
<dbReference type="PANTHER" id="PTHR33164:SF89">
    <property type="entry name" value="MARR FAMILY REGULATORY PROTEIN"/>
    <property type="match status" value="1"/>
</dbReference>
<dbReference type="Pfam" id="PF12802">
    <property type="entry name" value="MarR_2"/>
    <property type="match status" value="1"/>
</dbReference>
<dbReference type="InterPro" id="IPR036388">
    <property type="entry name" value="WH-like_DNA-bd_sf"/>
</dbReference>
<sequence length="179" mass="20359">MPATGPVMPMTHSQPTEFEPPRADVIEHAQAAYSDLDTQLTAFFEEFRRVDLIYGAYGRRCGLSFSAYLIFDYICENDGTSQREICAYTLLPRQTVNNVINALASQGLLRLEGSKHDKRVKRIHFTDEGERYRHEVATPVREAELQAMAALEPDERRAMIAYVDKFMNALEQRIGGLEV</sequence>
<evidence type="ECO:0000256" key="2">
    <source>
        <dbReference type="ARBA" id="ARBA00023125"/>
    </source>
</evidence>
<dbReference type="Proteomes" id="UP000294221">
    <property type="component" value="Unassembled WGS sequence"/>
</dbReference>
<dbReference type="InterPro" id="IPR039422">
    <property type="entry name" value="MarR/SlyA-like"/>
</dbReference>
<feature type="domain" description="HTH marR-type" evidence="4">
    <location>
        <begin position="33"/>
        <end position="168"/>
    </location>
</feature>
<dbReference type="InterPro" id="IPR023187">
    <property type="entry name" value="Tscrpt_reg_MarR-type_CS"/>
</dbReference>
<dbReference type="PROSITE" id="PS50995">
    <property type="entry name" value="HTH_MARR_2"/>
    <property type="match status" value="1"/>
</dbReference>
<dbReference type="EMBL" id="RYUN01000007">
    <property type="protein sequence ID" value="RYQ20604.1"/>
    <property type="molecule type" value="Genomic_DNA"/>
</dbReference>
<dbReference type="GO" id="GO:0003677">
    <property type="term" value="F:DNA binding"/>
    <property type="evidence" value="ECO:0007669"/>
    <property type="project" value="UniProtKB-KW"/>
</dbReference>
<keyword evidence="3" id="KW-0804">Transcription</keyword>
<dbReference type="SUPFAM" id="SSF46785">
    <property type="entry name" value="Winged helix' DNA-binding domain"/>
    <property type="match status" value="1"/>
</dbReference>